<keyword evidence="7" id="KW-0732">Signal</keyword>
<evidence type="ECO:0000256" key="10">
    <source>
        <dbReference type="SAM" id="MobiDB-lite"/>
    </source>
</evidence>
<feature type="compositionally biased region" description="Polar residues" evidence="10">
    <location>
        <begin position="176"/>
        <end position="200"/>
    </location>
</feature>
<evidence type="ECO:0000256" key="1">
    <source>
        <dbReference type="ARBA" id="ARBA00000695"/>
    </source>
</evidence>
<organism evidence="11 12">
    <name type="scientific">Vibrio tritonius</name>
    <dbReference type="NCBI Taxonomy" id="1435069"/>
    <lineage>
        <taxon>Bacteria</taxon>
        <taxon>Pseudomonadati</taxon>
        <taxon>Pseudomonadota</taxon>
        <taxon>Gammaproteobacteria</taxon>
        <taxon>Vibrionales</taxon>
        <taxon>Vibrionaceae</taxon>
        <taxon>Vibrio</taxon>
    </lineage>
</organism>
<evidence type="ECO:0000256" key="2">
    <source>
        <dbReference type="ARBA" id="ARBA00001913"/>
    </source>
</evidence>
<dbReference type="EC" id="4.2.2.2" evidence="5"/>
<evidence type="ECO:0000313" key="12">
    <source>
        <dbReference type="Proteomes" id="UP001199044"/>
    </source>
</evidence>
<evidence type="ECO:0000256" key="3">
    <source>
        <dbReference type="ARBA" id="ARBA00004613"/>
    </source>
</evidence>
<dbReference type="InterPro" id="IPR004898">
    <property type="entry name" value="Pectate_lyase_PlyH/PlyE-like"/>
</dbReference>
<dbReference type="InterPro" id="IPR012334">
    <property type="entry name" value="Pectin_lyas_fold"/>
</dbReference>
<feature type="region of interest" description="Disordered" evidence="10">
    <location>
        <begin position="98"/>
        <end position="123"/>
    </location>
</feature>
<keyword evidence="9 11" id="KW-0456">Lyase</keyword>
<dbReference type="PANTHER" id="PTHR33407">
    <property type="entry name" value="PECTATE LYASE F-RELATED"/>
    <property type="match status" value="1"/>
</dbReference>
<name>A0ABS7YTT0_9VIBR</name>
<sequence length="471" mass="48106">MLQASLNIGASQSDLFGSDGQNSALSSQNQGSGDNSSIDQLAQLFVGLLMAAAALSSQGQNGDATSGNSNGGSSLGGTQGQGDSSLNEMMKTLLSALTQGDSGSNPSAVGANQASSAGTTGQLATQSDQLLKEAGTGSMQTALAPTADGGAQLNSSAQSVSQSVSGLMDQHPESFGTPSNPGALDSQTQASPSAVTQTGAAETPAAQPAVSAQTETSAANTNTASSSHVMPQGMRSVPSDSSKPIIDAESGARVREATTSKTTGATVKPLEPSDNPNVVNDTIVVKAGETFDGKGQTFTAGSALGDGGQSENQKPIFQLEDGASLKNVVIGENGADGVHVYGDAKIDNVHWSNVGEDALTIKPSETGKTHNVEITNSSAKHAHDKIFQMNDNANIKIDNFAADDFGNFLISNNHQQGQWNIDMSNISLKNGNYSVVNSFNKEGTTVNLDNISMENVKRTYVLTDGAKMNVA</sequence>
<dbReference type="Gene3D" id="2.160.20.10">
    <property type="entry name" value="Single-stranded right-handed beta-helix, Pectin lyase-like"/>
    <property type="match status" value="1"/>
</dbReference>
<evidence type="ECO:0000256" key="7">
    <source>
        <dbReference type="ARBA" id="ARBA00022729"/>
    </source>
</evidence>
<keyword evidence="8" id="KW-0106">Calcium</keyword>
<proteinExistence type="inferred from homology"/>
<keyword evidence="6" id="KW-0964">Secreted</keyword>
<dbReference type="SUPFAM" id="SSF51126">
    <property type="entry name" value="Pectin lyase-like"/>
    <property type="match status" value="1"/>
</dbReference>
<accession>A0ABS7YTT0</accession>
<comment type="subcellular location">
    <subcellularLocation>
        <location evidence="3">Secreted</location>
    </subcellularLocation>
</comment>
<evidence type="ECO:0000256" key="6">
    <source>
        <dbReference type="ARBA" id="ARBA00022525"/>
    </source>
</evidence>
<feature type="compositionally biased region" description="Gly residues" evidence="10">
    <location>
        <begin position="69"/>
        <end position="80"/>
    </location>
</feature>
<comment type="catalytic activity">
    <reaction evidence="1">
        <text>Eliminative cleavage of (1-&gt;4)-alpha-D-galacturonan to give oligosaccharides with 4-deoxy-alpha-D-galact-4-enuronosyl groups at their non-reducing ends.</text>
        <dbReference type="EC" id="4.2.2.2"/>
    </reaction>
</comment>
<feature type="compositionally biased region" description="Low complexity" evidence="10">
    <location>
        <begin position="211"/>
        <end position="227"/>
    </location>
</feature>
<comment type="similarity">
    <text evidence="4">Belongs to the polysaccharide lyase 3 family.</text>
</comment>
<dbReference type="PANTHER" id="PTHR33407:SF9">
    <property type="entry name" value="PECTATE LYASE F-RELATED"/>
    <property type="match status" value="1"/>
</dbReference>
<dbReference type="InterPro" id="IPR011050">
    <property type="entry name" value="Pectin_lyase_fold/virulence"/>
</dbReference>
<feature type="compositionally biased region" description="Low complexity" evidence="10">
    <location>
        <begin position="155"/>
        <end position="165"/>
    </location>
</feature>
<dbReference type="RefSeq" id="WP_225252085.1">
    <property type="nucleotide sequence ID" value="NZ_JAIWIU010000200.1"/>
</dbReference>
<evidence type="ECO:0000313" key="11">
    <source>
        <dbReference type="EMBL" id="MCA2018778.1"/>
    </source>
</evidence>
<dbReference type="Proteomes" id="UP001199044">
    <property type="component" value="Unassembled WGS sequence"/>
</dbReference>
<comment type="caution">
    <text evidence="11">The sequence shown here is derived from an EMBL/GenBank/DDBJ whole genome shotgun (WGS) entry which is preliminary data.</text>
</comment>
<feature type="region of interest" description="Disordered" evidence="10">
    <location>
        <begin position="58"/>
        <end position="85"/>
    </location>
</feature>
<dbReference type="GO" id="GO:0030570">
    <property type="term" value="F:pectate lyase activity"/>
    <property type="evidence" value="ECO:0007669"/>
    <property type="project" value="UniProtKB-EC"/>
</dbReference>
<protein>
    <recommendedName>
        <fullName evidence="5">pectate lyase</fullName>
        <ecNumber evidence="5">4.2.2.2</ecNumber>
    </recommendedName>
</protein>
<dbReference type="Pfam" id="PF03211">
    <property type="entry name" value="Pectate_lyase"/>
    <property type="match status" value="1"/>
</dbReference>
<evidence type="ECO:0000256" key="9">
    <source>
        <dbReference type="ARBA" id="ARBA00023239"/>
    </source>
</evidence>
<gene>
    <name evidence="11" type="ORF">LDJ79_21870</name>
</gene>
<keyword evidence="12" id="KW-1185">Reference proteome</keyword>
<comment type="cofactor">
    <cofactor evidence="2">
        <name>Ca(2+)</name>
        <dbReference type="ChEBI" id="CHEBI:29108"/>
    </cofactor>
</comment>
<evidence type="ECO:0000256" key="5">
    <source>
        <dbReference type="ARBA" id="ARBA00012272"/>
    </source>
</evidence>
<evidence type="ECO:0000256" key="4">
    <source>
        <dbReference type="ARBA" id="ARBA00006463"/>
    </source>
</evidence>
<evidence type="ECO:0000256" key="8">
    <source>
        <dbReference type="ARBA" id="ARBA00022837"/>
    </source>
</evidence>
<reference evidence="12" key="1">
    <citation type="submission" date="2023-07" db="EMBL/GenBank/DDBJ databases">
        <title>Molecular identification of indigenous halophilic bacteria isolated from red sea cost, biodegradation of synthetic dyes and assessment of degraded metabolite toxicity.</title>
        <authorList>
            <person name="Chaieb K."/>
            <person name="Altayb H.N."/>
        </authorList>
    </citation>
    <scope>NUCLEOTIDE SEQUENCE [LARGE SCALE GENOMIC DNA]</scope>
    <source>
        <strain evidence="12">K20</strain>
    </source>
</reference>
<dbReference type="EMBL" id="JAIWIU010000200">
    <property type="protein sequence ID" value="MCA2018778.1"/>
    <property type="molecule type" value="Genomic_DNA"/>
</dbReference>
<feature type="region of interest" description="Disordered" evidence="10">
    <location>
        <begin position="141"/>
        <end position="275"/>
    </location>
</feature>